<reference evidence="1 2" key="1">
    <citation type="submission" date="2019-11" db="EMBL/GenBank/DDBJ databases">
        <title>Novel species isolated from a subtropical stream in China.</title>
        <authorList>
            <person name="Lu H."/>
        </authorList>
    </citation>
    <scope>NUCLEOTIDE SEQUENCE [LARGE SCALE GENOMIC DNA]</scope>
    <source>
        <strain evidence="1 2">FT92W</strain>
    </source>
</reference>
<dbReference type="InterPro" id="IPR027268">
    <property type="entry name" value="Peptidase_M4/M1_CTD_sf"/>
</dbReference>
<protein>
    <submittedName>
        <fullName evidence="1">Uncharacterized protein</fullName>
    </submittedName>
</protein>
<keyword evidence="2" id="KW-1185">Reference proteome</keyword>
<evidence type="ECO:0000313" key="2">
    <source>
        <dbReference type="Proteomes" id="UP000446768"/>
    </source>
</evidence>
<sequence>MLCQFPSLHAEMLPGLPLKVDVRHVANDKWRVDYRFTQPVTAITMPTVADYRQRAWKILTPGMRLKAVGEQDVIAATSGKPFMAASVEITTFDGFAPKDYASFTRFTDGGTAIYLGHLQGEARRGKQKYEMQTDIKLTGLPKENVIAPPLNRQMPGGARGYAYFGPAQAVSAGGTKILMDPETPPWARETVLDAGAKLSQYYETAYQRALRDELLIMVAISGFEAPGLSMKGGAVMGQLSYRFEGKALVGDHPKKRDYLARLVAHEMAHVWQMNIARGGVGADEPWVHEGGAEAMALDGLQQTGLFSEDKVQAYLAEKTATCEKLGHSVASYDGIYACGLMRFDQLGVAIVPLWRSMMQATEVKGDVYSGAMIEALVREQGEKWRPGGAN</sequence>
<dbReference type="AlphaFoldDB" id="A0A7X2LTY9"/>
<comment type="caution">
    <text evidence="1">The sequence shown here is derived from an EMBL/GenBank/DDBJ whole genome shotgun (WGS) entry which is preliminary data.</text>
</comment>
<accession>A0A7X2LTY9</accession>
<gene>
    <name evidence="1" type="ORF">GJ700_19140</name>
</gene>
<name>A0A7X2LTY9_9BURK</name>
<dbReference type="Proteomes" id="UP000446768">
    <property type="component" value="Unassembled WGS sequence"/>
</dbReference>
<dbReference type="EMBL" id="WKJJ01000012">
    <property type="protein sequence ID" value="MRV73831.1"/>
    <property type="molecule type" value="Genomic_DNA"/>
</dbReference>
<organism evidence="1 2">
    <name type="scientific">Pseudoduganella rivuli</name>
    <dbReference type="NCBI Taxonomy" id="2666085"/>
    <lineage>
        <taxon>Bacteria</taxon>
        <taxon>Pseudomonadati</taxon>
        <taxon>Pseudomonadota</taxon>
        <taxon>Betaproteobacteria</taxon>
        <taxon>Burkholderiales</taxon>
        <taxon>Oxalobacteraceae</taxon>
        <taxon>Telluria group</taxon>
        <taxon>Pseudoduganella</taxon>
    </lineage>
</organism>
<dbReference type="Gene3D" id="1.10.390.10">
    <property type="entry name" value="Neutral Protease Domain 2"/>
    <property type="match status" value="1"/>
</dbReference>
<proteinExistence type="predicted"/>
<evidence type="ECO:0000313" key="1">
    <source>
        <dbReference type="EMBL" id="MRV73831.1"/>
    </source>
</evidence>